<dbReference type="EMBL" id="MU003517">
    <property type="protein sequence ID" value="KAF2468030.1"/>
    <property type="molecule type" value="Genomic_DNA"/>
</dbReference>
<dbReference type="Proteomes" id="UP000799755">
    <property type="component" value="Unassembled WGS sequence"/>
</dbReference>
<organism evidence="1 2">
    <name type="scientific">Lindgomyces ingoldianus</name>
    <dbReference type="NCBI Taxonomy" id="673940"/>
    <lineage>
        <taxon>Eukaryota</taxon>
        <taxon>Fungi</taxon>
        <taxon>Dikarya</taxon>
        <taxon>Ascomycota</taxon>
        <taxon>Pezizomycotina</taxon>
        <taxon>Dothideomycetes</taxon>
        <taxon>Pleosporomycetidae</taxon>
        <taxon>Pleosporales</taxon>
        <taxon>Lindgomycetaceae</taxon>
        <taxon>Lindgomyces</taxon>
    </lineage>
</organism>
<gene>
    <name evidence="1" type="ORF">BDR25DRAFT_344364</name>
</gene>
<protein>
    <submittedName>
        <fullName evidence="1">P-loop containing nucleoside triphosphate hydrolase protein</fullName>
    </submittedName>
</protein>
<proteinExistence type="predicted"/>
<sequence length="826" mass="92766">MAGVDTLEQLHSKEQESLLDAIDQLRSYGVSHHDISLPQVIVCGDQSTGKSSVLEGLTRLRFPTKDAQCTAFATELILRRTSGPTIAILCSIIPSNNRTQAQKQQLEKFQRSFSSREEFSFPSLLEEAKACMKIEATAGADRFSEDILRIRYTGPDLPSLTIVDLPGLIHFQVQRQSDEDAILVQTLVRKYMRNEKSIILAVVSARNDADNQVVLKYVRNEFDPLGTRTLGIITKPDTLDSGSETEQKFIEMAQNKVVKFELGWHVVKNRSFTEREQPDAERDESERRFFATGVWRSVSRSDVGIDALRTKLSKILLHQIRVELPSLVAAIENAIKATETRLQNLGSSRETSDQQRTYLTKKAEIFQTLTEHALRGVPSHPFFDGQEAKKLRTEIQNLNIAFAHIMYQKGHRWTVADDQQTQNPSSPFASSKVEEYDAEVDDPETIPRAEFLESYIGLAVQQNRQPGLLSLVNPFVVCVIFRQQSHRWRDIAKLHINRVVQAVREYVELSLMYQMDSRTYNMLFLEHIGPELEKKRAALEKKLDELLLPYEARDPTMYDPSFGAELDYIRARRSYESKTGAAEGGHSRAKQQLLMQSIDDFTNSEILDLMQTYYKRAITVFINNVAMLAIENCLVADLASIFIPSVVSAMNEEQLRTIGSESEEICTERNALKETLDALQSGKRVLDLQVCNAGIVLRHGLGPRKCLVGAGYPVRIQVSRPQTPASQMGYSGEDDDPIERMSSSFNSLKVSPPSGASKPRPSSASKTRSRTSSVTPAKNATTQPTVNEGFSRSEVDPAQESDTEDDVSTFWPLGKRLPPQAEATRA</sequence>
<evidence type="ECO:0000313" key="2">
    <source>
        <dbReference type="Proteomes" id="UP000799755"/>
    </source>
</evidence>
<evidence type="ECO:0000313" key="1">
    <source>
        <dbReference type="EMBL" id="KAF2468030.1"/>
    </source>
</evidence>
<comment type="caution">
    <text evidence="1">The sequence shown here is derived from an EMBL/GenBank/DDBJ whole genome shotgun (WGS) entry which is preliminary data.</text>
</comment>
<name>A0ACB6QMA3_9PLEO</name>
<reference evidence="1" key="1">
    <citation type="journal article" date="2020" name="Stud. Mycol.">
        <title>101 Dothideomycetes genomes: a test case for predicting lifestyles and emergence of pathogens.</title>
        <authorList>
            <person name="Haridas S."/>
            <person name="Albert R."/>
            <person name="Binder M."/>
            <person name="Bloem J."/>
            <person name="Labutti K."/>
            <person name="Salamov A."/>
            <person name="Andreopoulos B."/>
            <person name="Baker S."/>
            <person name="Barry K."/>
            <person name="Bills G."/>
            <person name="Bluhm B."/>
            <person name="Cannon C."/>
            <person name="Castanera R."/>
            <person name="Culley D."/>
            <person name="Daum C."/>
            <person name="Ezra D."/>
            <person name="Gonzalez J."/>
            <person name="Henrissat B."/>
            <person name="Kuo A."/>
            <person name="Liang C."/>
            <person name="Lipzen A."/>
            <person name="Lutzoni F."/>
            <person name="Magnuson J."/>
            <person name="Mondo S."/>
            <person name="Nolan M."/>
            <person name="Ohm R."/>
            <person name="Pangilinan J."/>
            <person name="Park H.-J."/>
            <person name="Ramirez L."/>
            <person name="Alfaro M."/>
            <person name="Sun H."/>
            <person name="Tritt A."/>
            <person name="Yoshinaga Y."/>
            <person name="Zwiers L.-H."/>
            <person name="Turgeon B."/>
            <person name="Goodwin S."/>
            <person name="Spatafora J."/>
            <person name="Crous P."/>
            <person name="Grigoriev I."/>
        </authorList>
    </citation>
    <scope>NUCLEOTIDE SEQUENCE</scope>
    <source>
        <strain evidence="1">ATCC 200398</strain>
    </source>
</reference>
<keyword evidence="2" id="KW-1185">Reference proteome</keyword>
<accession>A0ACB6QMA3</accession>
<keyword evidence="1" id="KW-0378">Hydrolase</keyword>